<reference evidence="2 3" key="1">
    <citation type="submission" date="2016-10" db="EMBL/GenBank/DDBJ databases">
        <authorList>
            <person name="de Groot N.N."/>
        </authorList>
    </citation>
    <scope>NUCLEOTIDE SEQUENCE [LARGE SCALE GENOMIC DNA]</scope>
    <source>
        <strain evidence="2 3">CGMCC 1.6291</strain>
    </source>
</reference>
<evidence type="ECO:0008006" key="4">
    <source>
        <dbReference type="Google" id="ProtNLM"/>
    </source>
</evidence>
<dbReference type="Proteomes" id="UP000199657">
    <property type="component" value="Unassembled WGS sequence"/>
</dbReference>
<name>A0A1H8TQE2_9GAMM</name>
<feature type="compositionally biased region" description="Polar residues" evidence="1">
    <location>
        <begin position="59"/>
        <end position="70"/>
    </location>
</feature>
<accession>A0A1H8TQE2</accession>
<dbReference type="OrthoDB" id="8893233at2"/>
<keyword evidence="3" id="KW-1185">Reference proteome</keyword>
<proteinExistence type="predicted"/>
<feature type="region of interest" description="Disordered" evidence="1">
    <location>
        <begin position="33"/>
        <end position="70"/>
    </location>
</feature>
<evidence type="ECO:0000313" key="2">
    <source>
        <dbReference type="EMBL" id="SEO92834.1"/>
    </source>
</evidence>
<evidence type="ECO:0000256" key="1">
    <source>
        <dbReference type="SAM" id="MobiDB-lite"/>
    </source>
</evidence>
<organism evidence="2 3">
    <name type="scientific">Aquisalimonas asiatica</name>
    <dbReference type="NCBI Taxonomy" id="406100"/>
    <lineage>
        <taxon>Bacteria</taxon>
        <taxon>Pseudomonadati</taxon>
        <taxon>Pseudomonadota</taxon>
        <taxon>Gammaproteobacteria</taxon>
        <taxon>Chromatiales</taxon>
        <taxon>Ectothiorhodospiraceae</taxon>
        <taxon>Aquisalimonas</taxon>
    </lineage>
</organism>
<evidence type="ECO:0000313" key="3">
    <source>
        <dbReference type="Proteomes" id="UP000199657"/>
    </source>
</evidence>
<protein>
    <recommendedName>
        <fullName evidence="4">Pre-peptidase C-terminal domain-containing protein</fullName>
    </recommendedName>
</protein>
<dbReference type="EMBL" id="FOEG01000004">
    <property type="protein sequence ID" value="SEO92834.1"/>
    <property type="molecule type" value="Genomic_DNA"/>
</dbReference>
<gene>
    <name evidence="2" type="ORF">SAMN04488052_104365</name>
</gene>
<dbReference type="AlphaFoldDB" id="A0A1H8TQE2"/>
<dbReference type="RefSeq" id="WP_091643886.1">
    <property type="nucleotide sequence ID" value="NZ_FOEG01000004.1"/>
</dbReference>
<sequence length="585" mass="62951">MRFTGGIGVVVGGGLVLAGGVVGLLLAQTGALPQGGETDTDTPEVPSLTPGDTAEGELTTRSPYNPNSGSRYQRFRVEIPAGDVVTFELNTGFPGVLALYDERGNQMVTAQEGRPGTGCYRCSRHERNPVMTYRSTEGGVYDLTVSAEEADEFGPVRVETDTMSLDSDDRIVPEEAFPAWFDGDRTRLGFDVDTAGYYRVDLEAAHDIVALVANPGSSNPIERRAGADGRLSLYAWFDEGEQELALKDYGYRPPVPGIVTLEAHAVDTDAPAPADREATLRDGETTGFLQSDERVAYTLELDEASAVAIVVQASEFSPEVQLEGEQITLSAGPDWRTEDAIIEDAFPAGEYQLELAASQGTGGRYTVDVVTRAYDDDGDADLEPGVALQGRRHGERDSVHALVIEEAGHYIIDMESNDFDTYLTLTGDDVHIENDDGGEQYNARIHALLEPGEYEVVAGAFGQRERGAYTLEATAETLGDVDALRGPASLGDGESVAAVVPSGERNEHTVVIPESGEYRIELDAADFHAEMLLSGEGVEAYAPEGVTSVTRTPVMEESLEAGEYQLRVYPLVREEGGAYQLDISR</sequence>